<evidence type="ECO:0000256" key="1">
    <source>
        <dbReference type="SAM" id="MobiDB-lite"/>
    </source>
</evidence>
<dbReference type="InterPro" id="IPR011993">
    <property type="entry name" value="PH-like_dom_sf"/>
</dbReference>
<protein>
    <recommendedName>
        <fullName evidence="2">IRS-type PTB domain-containing protein</fullName>
    </recommendedName>
</protein>
<dbReference type="Proteomes" id="UP001195483">
    <property type="component" value="Unassembled WGS sequence"/>
</dbReference>
<evidence type="ECO:0000313" key="3">
    <source>
        <dbReference type="EMBL" id="KAK3609212.1"/>
    </source>
</evidence>
<dbReference type="GO" id="GO:0007169">
    <property type="term" value="P:cell surface receptor protein tyrosine kinase signaling pathway"/>
    <property type="evidence" value="ECO:0007669"/>
    <property type="project" value="TreeGrafter"/>
</dbReference>
<dbReference type="GO" id="GO:0007265">
    <property type="term" value="P:Ras protein signal transduction"/>
    <property type="evidence" value="ECO:0007669"/>
    <property type="project" value="TreeGrafter"/>
</dbReference>
<dbReference type="AlphaFoldDB" id="A0AAE0WD71"/>
<dbReference type="SMART" id="SM01244">
    <property type="entry name" value="IRS"/>
    <property type="match status" value="1"/>
</dbReference>
<comment type="caution">
    <text evidence="3">The sequence shown here is derived from an EMBL/GenBank/DDBJ whole genome shotgun (WGS) entry which is preliminary data.</text>
</comment>
<dbReference type="EMBL" id="JAEAOA010002066">
    <property type="protein sequence ID" value="KAK3609212.1"/>
    <property type="molecule type" value="Genomic_DNA"/>
</dbReference>
<feature type="region of interest" description="Disordered" evidence="1">
    <location>
        <begin position="1"/>
        <end position="34"/>
    </location>
</feature>
<reference evidence="3" key="1">
    <citation type="journal article" date="2021" name="Genome Biol. Evol.">
        <title>A High-Quality Reference Genome for a Parasitic Bivalve with Doubly Uniparental Inheritance (Bivalvia: Unionida).</title>
        <authorList>
            <person name="Smith C.H."/>
        </authorList>
    </citation>
    <scope>NUCLEOTIDE SEQUENCE</scope>
    <source>
        <strain evidence="3">CHS0354</strain>
    </source>
</reference>
<reference evidence="3" key="3">
    <citation type="submission" date="2023-05" db="EMBL/GenBank/DDBJ databases">
        <authorList>
            <person name="Smith C.H."/>
        </authorList>
    </citation>
    <scope>NUCLEOTIDE SEQUENCE</scope>
    <source>
        <strain evidence="3">CHS0354</strain>
        <tissue evidence="3">Mantle</tissue>
    </source>
</reference>
<dbReference type="InterPro" id="IPR050996">
    <property type="entry name" value="Docking_Protein_DOK"/>
</dbReference>
<dbReference type="Gene3D" id="2.30.29.30">
    <property type="entry name" value="Pleckstrin-homology domain (PH domain)/Phosphotyrosine-binding domain (PTB)"/>
    <property type="match status" value="1"/>
</dbReference>
<organism evidence="3 4">
    <name type="scientific">Potamilus streckersoni</name>
    <dbReference type="NCBI Taxonomy" id="2493646"/>
    <lineage>
        <taxon>Eukaryota</taxon>
        <taxon>Metazoa</taxon>
        <taxon>Spiralia</taxon>
        <taxon>Lophotrochozoa</taxon>
        <taxon>Mollusca</taxon>
        <taxon>Bivalvia</taxon>
        <taxon>Autobranchia</taxon>
        <taxon>Heteroconchia</taxon>
        <taxon>Palaeoheterodonta</taxon>
        <taxon>Unionida</taxon>
        <taxon>Unionoidea</taxon>
        <taxon>Unionidae</taxon>
        <taxon>Ambleminae</taxon>
        <taxon>Lampsilini</taxon>
        <taxon>Potamilus</taxon>
    </lineage>
</organism>
<evidence type="ECO:0000313" key="4">
    <source>
        <dbReference type="Proteomes" id="UP001195483"/>
    </source>
</evidence>
<feature type="domain" description="IRS-type PTB" evidence="2">
    <location>
        <begin position="264"/>
        <end position="347"/>
    </location>
</feature>
<name>A0AAE0WD71_9BIVA</name>
<accession>A0AAE0WD71</accession>
<dbReference type="InterPro" id="IPR002404">
    <property type="entry name" value="IRS_PTB"/>
</dbReference>
<sequence length="432" mass="48395">MPGRGSSTPLTSKSGKYKRTQVDETPTRLRPMTPVEKDSGFLELLGNDEITFTENHENDMYSELGRNGGIQPALKRSNSLSLLEEPLSQDLKRSSTFSSRGMTSTQGTSVAASNRTSAIYAPNIVVTLNNADGTLVNLFEPVEETRAELYDENMDKNRQSGADTGEEKYKPTPSSMFEVQADVHQDGFEDVTSLTLNNMNQTNGKSRTVPQVRSISDSIVEAKMKDLAVQSEALLDNKSSSAKLLSDEISEDQNSGDMFCVEVMDNEVSKRCNLSGHYTLNVTFEGLALLNEDGPLFCWLYKELEGFGFVKERDIFRFKSICSSQSGTGMFCFLTEKAEEINKSVTAHATPNCQLKVRRNSDHKSHSNFMELVMKNLKKIRFTNLQFMKKRNKISVSVISDPNIMPMTDVYRKRKKLSPFSDTTHQHEEMGV</sequence>
<proteinExistence type="predicted"/>
<dbReference type="GO" id="GO:0005737">
    <property type="term" value="C:cytoplasm"/>
    <property type="evidence" value="ECO:0007669"/>
    <property type="project" value="TreeGrafter"/>
</dbReference>
<dbReference type="SUPFAM" id="SSF50729">
    <property type="entry name" value="PH domain-like"/>
    <property type="match status" value="1"/>
</dbReference>
<reference evidence="3" key="2">
    <citation type="journal article" date="2021" name="Genome Biol. Evol.">
        <title>Developing a high-quality reference genome for a parasitic bivalve with doubly uniparental inheritance (Bivalvia: Unionida).</title>
        <authorList>
            <person name="Smith C.H."/>
        </authorList>
    </citation>
    <scope>NUCLEOTIDE SEQUENCE</scope>
    <source>
        <strain evidence="3">CHS0354</strain>
        <tissue evidence="3">Mantle</tissue>
    </source>
</reference>
<dbReference type="GO" id="GO:0043410">
    <property type="term" value="P:positive regulation of MAPK cascade"/>
    <property type="evidence" value="ECO:0007669"/>
    <property type="project" value="TreeGrafter"/>
</dbReference>
<gene>
    <name evidence="3" type="ORF">CHS0354_035152</name>
</gene>
<evidence type="ECO:0000259" key="2">
    <source>
        <dbReference type="Pfam" id="PF02174"/>
    </source>
</evidence>
<dbReference type="Pfam" id="PF02174">
    <property type="entry name" value="IRS"/>
    <property type="match status" value="1"/>
</dbReference>
<keyword evidence="4" id="KW-1185">Reference proteome</keyword>
<dbReference type="PANTHER" id="PTHR21258">
    <property type="entry name" value="DOCKING PROTEIN RELATED"/>
    <property type="match status" value="1"/>
</dbReference>
<feature type="compositionally biased region" description="Polar residues" evidence="1">
    <location>
        <begin position="1"/>
        <end position="14"/>
    </location>
</feature>
<dbReference type="PANTHER" id="PTHR21258:SF62">
    <property type="entry name" value="INSULIN RECEPTOR SUBSTRATE 1"/>
    <property type="match status" value="1"/>
</dbReference>